<organism evidence="1 2">
    <name type="scientific">Mythimna loreyi</name>
    <dbReference type="NCBI Taxonomy" id="667449"/>
    <lineage>
        <taxon>Eukaryota</taxon>
        <taxon>Metazoa</taxon>
        <taxon>Ecdysozoa</taxon>
        <taxon>Arthropoda</taxon>
        <taxon>Hexapoda</taxon>
        <taxon>Insecta</taxon>
        <taxon>Pterygota</taxon>
        <taxon>Neoptera</taxon>
        <taxon>Endopterygota</taxon>
        <taxon>Lepidoptera</taxon>
        <taxon>Glossata</taxon>
        <taxon>Ditrysia</taxon>
        <taxon>Noctuoidea</taxon>
        <taxon>Noctuidae</taxon>
        <taxon>Noctuinae</taxon>
        <taxon>Hadenini</taxon>
        <taxon>Mythimna</taxon>
    </lineage>
</organism>
<evidence type="ECO:0000313" key="2">
    <source>
        <dbReference type="Proteomes" id="UP001231649"/>
    </source>
</evidence>
<name>A0ACC2R3G1_9NEOP</name>
<dbReference type="Proteomes" id="UP001231649">
    <property type="component" value="Chromosome 6"/>
</dbReference>
<dbReference type="EMBL" id="CM056782">
    <property type="protein sequence ID" value="KAJ8731913.1"/>
    <property type="molecule type" value="Genomic_DNA"/>
</dbReference>
<reference evidence="1" key="1">
    <citation type="submission" date="2023-03" db="EMBL/GenBank/DDBJ databases">
        <title>Chromosome-level genomes of two armyworms, Mythimna separata and Mythimna loreyi, provide insights into the biosynthesis and reception of sex pheromones.</title>
        <authorList>
            <person name="Zhao H."/>
        </authorList>
    </citation>
    <scope>NUCLEOTIDE SEQUENCE</scope>
    <source>
        <strain evidence="1">BeijingLab</strain>
    </source>
</reference>
<gene>
    <name evidence="1" type="ORF">PYW08_014643</name>
</gene>
<evidence type="ECO:0000313" key="1">
    <source>
        <dbReference type="EMBL" id="KAJ8731913.1"/>
    </source>
</evidence>
<keyword evidence="2" id="KW-1185">Reference proteome</keyword>
<comment type="caution">
    <text evidence="1">The sequence shown here is derived from an EMBL/GenBank/DDBJ whole genome shotgun (WGS) entry which is preliminary data.</text>
</comment>
<sequence>MFGKIFLSICFMGISQAVFVDQSDNHYKGFNKEGPHGWQMVKVYHPPNPQPFGYKYETYAYPKYEFEYSVSDDKTGDHKHHHEARDGDRVRGEYSLVESDGSLRKVQYHADDHNGFNAVVSKTMNKHGNNAVSATDHTRFFYPVGNGIKINHYFPAKSYQYQNLEQPEINNDSRPVHEEKEIATIEEPKMLVINAGDKVMLVEQERVKEVAPSPKPEIVQSVQVVPAIVSVIPPNPVNDKINNEIPLPDVEKAEVLPANDSSSIPEDQSAENMNKTVEKEDQKQTVEKEDQNQDSEVASSYYHSRFYYVGF</sequence>
<proteinExistence type="predicted"/>
<accession>A0ACC2R3G1</accession>
<protein>
    <submittedName>
        <fullName evidence="1">Uncharacterized protein</fullName>
    </submittedName>
</protein>